<dbReference type="AlphaFoldDB" id="A0A1G1ZMD5"/>
<proteinExistence type="predicted"/>
<gene>
    <name evidence="2" type="ORF">A3A16_02040</name>
</gene>
<organism evidence="2 3">
    <name type="scientific">Candidatus Harrisonbacteria bacterium RIFCSPLOWO2_01_FULL_44_18</name>
    <dbReference type="NCBI Taxonomy" id="1798407"/>
    <lineage>
        <taxon>Bacteria</taxon>
        <taxon>Candidatus Harrisoniibacteriota</taxon>
    </lineage>
</organism>
<accession>A0A1G1ZMD5</accession>
<evidence type="ECO:0000256" key="1">
    <source>
        <dbReference type="SAM" id="MobiDB-lite"/>
    </source>
</evidence>
<evidence type="ECO:0000313" key="2">
    <source>
        <dbReference type="EMBL" id="OGY65828.1"/>
    </source>
</evidence>
<dbReference type="Proteomes" id="UP000177942">
    <property type="component" value="Unassembled WGS sequence"/>
</dbReference>
<protein>
    <submittedName>
        <fullName evidence="2">Uncharacterized protein</fullName>
    </submittedName>
</protein>
<comment type="caution">
    <text evidence="2">The sequence shown here is derived from an EMBL/GenBank/DDBJ whole genome shotgun (WGS) entry which is preliminary data.</text>
</comment>
<reference evidence="2 3" key="1">
    <citation type="journal article" date="2016" name="Nat. Commun.">
        <title>Thousands of microbial genomes shed light on interconnected biogeochemical processes in an aquifer system.</title>
        <authorList>
            <person name="Anantharaman K."/>
            <person name="Brown C.T."/>
            <person name="Hug L.A."/>
            <person name="Sharon I."/>
            <person name="Castelle C.J."/>
            <person name="Probst A.J."/>
            <person name="Thomas B.C."/>
            <person name="Singh A."/>
            <person name="Wilkins M.J."/>
            <person name="Karaoz U."/>
            <person name="Brodie E.L."/>
            <person name="Williams K.H."/>
            <person name="Hubbard S.S."/>
            <person name="Banfield J.F."/>
        </authorList>
    </citation>
    <scope>NUCLEOTIDE SEQUENCE [LARGE SCALE GENOMIC DNA]</scope>
</reference>
<evidence type="ECO:0000313" key="3">
    <source>
        <dbReference type="Proteomes" id="UP000177942"/>
    </source>
</evidence>
<sequence length="170" mass="19370">METNKAKKEKWSQSSPKPHSSTGFYQIDTKSGSYNLIKSASGELENIRSIFATHDGKVYLSRSIPPYLSNHTDEALVRTGQLIVTQSNTSNTYKPTSRYNFSPAYEFDIETGVATKLPDAFYPDGRNITINWFKEGEIFPGVSKEFFSYGNIKFFRFSPDSKTNDYYVSY</sequence>
<feature type="compositionally biased region" description="Basic and acidic residues" evidence="1">
    <location>
        <begin position="1"/>
        <end position="11"/>
    </location>
</feature>
<name>A0A1G1ZMD5_9BACT</name>
<feature type="region of interest" description="Disordered" evidence="1">
    <location>
        <begin position="1"/>
        <end position="24"/>
    </location>
</feature>
<dbReference type="EMBL" id="MHJJ01000006">
    <property type="protein sequence ID" value="OGY65828.1"/>
    <property type="molecule type" value="Genomic_DNA"/>
</dbReference>
<feature type="compositionally biased region" description="Polar residues" evidence="1">
    <location>
        <begin position="12"/>
        <end position="24"/>
    </location>
</feature>